<protein>
    <submittedName>
        <fullName evidence="2">Cellulose biosynthesis protein BcsN</fullName>
    </submittedName>
</protein>
<dbReference type="AlphaFoldDB" id="A0A4R5UH27"/>
<name>A0A4R5UH27_9HYPH</name>
<feature type="chain" id="PRO_5020411949" evidence="1">
    <location>
        <begin position="33"/>
        <end position="351"/>
    </location>
</feature>
<keyword evidence="3" id="KW-1185">Reference proteome</keyword>
<reference evidence="2 3" key="1">
    <citation type="submission" date="2019-03" db="EMBL/GenBank/DDBJ databases">
        <title>Rhizobium sp. nov., an bacterium isolated from biocrust in Mu Us Desert.</title>
        <authorList>
            <person name="Lixiong L."/>
        </authorList>
    </citation>
    <scope>NUCLEOTIDE SEQUENCE [LARGE SCALE GENOMIC DNA]</scope>
    <source>
        <strain evidence="2 3">SPY-1</strain>
    </source>
</reference>
<feature type="signal peptide" evidence="1">
    <location>
        <begin position="1"/>
        <end position="32"/>
    </location>
</feature>
<comment type="caution">
    <text evidence="2">The sequence shown here is derived from an EMBL/GenBank/DDBJ whole genome shotgun (WGS) entry which is preliminary data.</text>
</comment>
<gene>
    <name evidence="2" type="primary">bcsN</name>
    <name evidence="2" type="ORF">E2F50_12805</name>
</gene>
<evidence type="ECO:0000313" key="3">
    <source>
        <dbReference type="Proteomes" id="UP000295238"/>
    </source>
</evidence>
<dbReference type="EMBL" id="SMTL01000003">
    <property type="protein sequence ID" value="TDK35142.1"/>
    <property type="molecule type" value="Genomic_DNA"/>
</dbReference>
<dbReference type="OrthoDB" id="7948789at2"/>
<accession>A0A4R5UH27</accession>
<sequence length="351" mass="36922">MADRHYNRTVKEQHRLCRRWMVLALFMPFALAGCAGQPVQMGSTVKSVPVEQALVMPPPAGPGIVSVVERRYDNAIEQEIHLSTSAMTQGQNKLTVQLFGTTSPFKMSSNTLTSTPVTQAGTASEMRRALPGVRMARSLFYVQNSYGPFGYAFGRGAGTDLCIYAWQQVRAPTGTISPFANYGSIQIRLRVCEAGATEQKLLAIMYHFTILGAVDAGGWNPYGEPGPVSPALGGIGAPTYPRPAGMEPMVPAPPQRQSVVVRRPAVVTTSAAPQSSPPLAAALAPEPIGIRVPSPAIAPSDVVRQAVSAVPSPTIPSVSVAPPAGMAAASRVTVPSPSCATQTEGSNSVCR</sequence>
<dbReference type="PROSITE" id="PS51257">
    <property type="entry name" value="PROKAR_LIPOPROTEIN"/>
    <property type="match status" value="1"/>
</dbReference>
<dbReference type="Proteomes" id="UP000295238">
    <property type="component" value="Unassembled WGS sequence"/>
</dbReference>
<evidence type="ECO:0000313" key="2">
    <source>
        <dbReference type="EMBL" id="TDK35142.1"/>
    </source>
</evidence>
<keyword evidence="1" id="KW-0732">Signal</keyword>
<dbReference type="InterPro" id="IPR031482">
    <property type="entry name" value="CBP_BcsN"/>
</dbReference>
<evidence type="ECO:0000256" key="1">
    <source>
        <dbReference type="SAM" id="SignalP"/>
    </source>
</evidence>
<proteinExistence type="predicted"/>
<dbReference type="Pfam" id="PF17038">
    <property type="entry name" value="CBP_BcsN"/>
    <property type="match status" value="1"/>
</dbReference>
<organism evidence="2 3">
    <name type="scientific">Rhizobium deserti</name>
    <dbReference type="NCBI Taxonomy" id="2547961"/>
    <lineage>
        <taxon>Bacteria</taxon>
        <taxon>Pseudomonadati</taxon>
        <taxon>Pseudomonadota</taxon>
        <taxon>Alphaproteobacteria</taxon>
        <taxon>Hyphomicrobiales</taxon>
        <taxon>Rhizobiaceae</taxon>
        <taxon>Rhizobium/Agrobacterium group</taxon>
        <taxon>Rhizobium</taxon>
    </lineage>
</organism>
<dbReference type="RefSeq" id="WP_133316565.1">
    <property type="nucleotide sequence ID" value="NZ_SMTL01000003.1"/>
</dbReference>